<reference evidence="1" key="1">
    <citation type="journal article" date="2022" name="bioRxiv">
        <title>Genomics of Preaxostyla Flagellates Illuminates Evolutionary Transitions and the Path Towards Mitochondrial Loss.</title>
        <authorList>
            <person name="Novak L.V.F."/>
            <person name="Treitli S.C."/>
            <person name="Pyrih J."/>
            <person name="Halakuc P."/>
            <person name="Pipaliya S.V."/>
            <person name="Vacek V."/>
            <person name="Brzon O."/>
            <person name="Soukal P."/>
            <person name="Eme L."/>
            <person name="Dacks J.B."/>
            <person name="Karnkowska A."/>
            <person name="Elias M."/>
            <person name="Hampl V."/>
        </authorList>
    </citation>
    <scope>NUCLEOTIDE SEQUENCE</scope>
    <source>
        <strain evidence="1">RCP-MX</strain>
    </source>
</reference>
<gene>
    <name evidence="1" type="ORF">PAPYR_8220</name>
</gene>
<accession>A0ABQ8UB14</accession>
<evidence type="ECO:0000313" key="2">
    <source>
        <dbReference type="Proteomes" id="UP001141327"/>
    </source>
</evidence>
<dbReference type="EMBL" id="JAPMOS010000068">
    <property type="protein sequence ID" value="KAJ4456491.1"/>
    <property type="molecule type" value="Genomic_DNA"/>
</dbReference>
<dbReference type="Proteomes" id="UP001141327">
    <property type="component" value="Unassembled WGS sequence"/>
</dbReference>
<keyword evidence="2" id="KW-1185">Reference proteome</keyword>
<proteinExistence type="predicted"/>
<protein>
    <submittedName>
        <fullName evidence="1">Uncharacterized protein</fullName>
    </submittedName>
</protein>
<organism evidence="1 2">
    <name type="scientific">Paratrimastix pyriformis</name>
    <dbReference type="NCBI Taxonomy" id="342808"/>
    <lineage>
        <taxon>Eukaryota</taxon>
        <taxon>Metamonada</taxon>
        <taxon>Preaxostyla</taxon>
        <taxon>Paratrimastigidae</taxon>
        <taxon>Paratrimastix</taxon>
    </lineage>
</organism>
<name>A0ABQ8UB14_9EUKA</name>
<sequence>MELAWDIEMVDSSLRACDWRSETVGGVDGTRGGGDMRDLPPAVVRRVQIPHLLDHRKVSDEHFEGETSRLVMRPLSEQASCGAWGIRDAISRW</sequence>
<evidence type="ECO:0000313" key="1">
    <source>
        <dbReference type="EMBL" id="KAJ4456491.1"/>
    </source>
</evidence>
<comment type="caution">
    <text evidence="1">The sequence shown here is derived from an EMBL/GenBank/DDBJ whole genome shotgun (WGS) entry which is preliminary data.</text>
</comment>